<organism evidence="4 5">
    <name type="scientific">Shewanella aestuarii</name>
    <dbReference type="NCBI Taxonomy" id="1028752"/>
    <lineage>
        <taxon>Bacteria</taxon>
        <taxon>Pseudomonadati</taxon>
        <taxon>Pseudomonadota</taxon>
        <taxon>Gammaproteobacteria</taxon>
        <taxon>Alteromonadales</taxon>
        <taxon>Shewanellaceae</taxon>
        <taxon>Shewanella</taxon>
    </lineage>
</organism>
<keyword evidence="5" id="KW-1185">Reference proteome</keyword>
<dbReference type="Proteomes" id="UP001203212">
    <property type="component" value="Unassembled WGS sequence"/>
</dbReference>
<dbReference type="PANTHER" id="PTHR36509">
    <property type="entry name" value="BLL3101 PROTEIN"/>
    <property type="match status" value="1"/>
</dbReference>
<evidence type="ECO:0000313" key="5">
    <source>
        <dbReference type="Proteomes" id="UP001203212"/>
    </source>
</evidence>
<proteinExistence type="predicted"/>
<evidence type="ECO:0000256" key="1">
    <source>
        <dbReference type="SAM" id="SignalP"/>
    </source>
</evidence>
<dbReference type="RefSeq" id="WP_188839634.1">
    <property type="nucleotide sequence ID" value="NZ_BMOT01000001.1"/>
</dbReference>
<name>A0ABT0KWW2_9GAMM</name>
<evidence type="ECO:0000313" key="4">
    <source>
        <dbReference type="EMBL" id="MCL1115941.1"/>
    </source>
</evidence>
<dbReference type="InterPro" id="IPR037049">
    <property type="entry name" value="DUF1214_C_sf"/>
</dbReference>
<dbReference type="Gene3D" id="2.60.40.1610">
    <property type="entry name" value="Domain of unknown function DUF1254"/>
    <property type="match status" value="1"/>
</dbReference>
<sequence>MKSIRREALVATALACLLMLSTSGSAQTTGFDELANLPFVENRPTAETAQILQDELLFQRATQTYLWAMPLINTLGMKYGSEKVFGEGYNVLPVWKQRLDAKTLVTTPNSDVLYAMSYVDLGKDGPLVFEAPPGLQGILLDAWQRPIPVDGGNFFGDVGLPGPDAGKGGKFLLLPPGYSGEVPEGYFVYRSATNNVFVFLRAFYQDPNDLTPAAELVEQSKIYPLNNKAGARPMTFPNASGVPANMLPVSDSHAFDQLKQLLDSEGSHLASPDGLGMLASIGIIKGLPFNPDEHERQILDRAAKTAYKMSRVVGFKEVVNGRSLRVYPDRVWLNPIAEGTPENPSGPFDLAWGRKAEGYIDLDTRIWFFTDYYSLSPGMMSQIPGKGAKYMIGFTDSQGVSLTGSNSYQLNLPANIPAALFWSVTLYEAENASGLANGRPFPSLGSRDKPVQNADGSTTLYLGPKALEGKQANWLATVPGKGYFAILRLYGPTEAAIDKSWKPGDIEKVK</sequence>
<feature type="domain" description="DUF1214" evidence="2">
    <location>
        <begin position="388"/>
        <end position="494"/>
    </location>
</feature>
<dbReference type="Gene3D" id="1.10.3360.10">
    <property type="entry name" value="VPA0735-like domain"/>
    <property type="match status" value="1"/>
</dbReference>
<reference evidence="4 5" key="1">
    <citation type="submission" date="2022-01" db="EMBL/GenBank/DDBJ databases">
        <title>Whole genome-based taxonomy of the Shewanellaceae.</title>
        <authorList>
            <person name="Martin-Rodriguez A.J."/>
        </authorList>
    </citation>
    <scope>NUCLEOTIDE SEQUENCE [LARGE SCALE GENOMIC DNA]</scope>
    <source>
        <strain evidence="4 5">JCM 17801</strain>
    </source>
</reference>
<dbReference type="Pfam" id="PF06863">
    <property type="entry name" value="DUF1254"/>
    <property type="match status" value="1"/>
</dbReference>
<dbReference type="PANTHER" id="PTHR36509:SF3">
    <property type="entry name" value="SIGNAL PEPTIDE PROTEIN"/>
    <property type="match status" value="1"/>
</dbReference>
<feature type="signal peptide" evidence="1">
    <location>
        <begin position="1"/>
        <end position="26"/>
    </location>
</feature>
<dbReference type="Pfam" id="PF06742">
    <property type="entry name" value="DUF1214"/>
    <property type="match status" value="1"/>
</dbReference>
<dbReference type="InterPro" id="IPR037050">
    <property type="entry name" value="DUF1254_sf"/>
</dbReference>
<gene>
    <name evidence="4" type="ORF">L2689_01595</name>
</gene>
<accession>A0ABT0KWW2</accession>
<dbReference type="SUPFAM" id="SSF160935">
    <property type="entry name" value="VPA0735-like"/>
    <property type="match status" value="1"/>
</dbReference>
<keyword evidence="1" id="KW-0732">Signal</keyword>
<dbReference type="InterPro" id="IPR010621">
    <property type="entry name" value="DUF1214"/>
</dbReference>
<comment type="caution">
    <text evidence="4">The sequence shown here is derived from an EMBL/GenBank/DDBJ whole genome shotgun (WGS) entry which is preliminary data.</text>
</comment>
<evidence type="ECO:0000259" key="3">
    <source>
        <dbReference type="Pfam" id="PF06863"/>
    </source>
</evidence>
<feature type="chain" id="PRO_5046939306" evidence="1">
    <location>
        <begin position="27"/>
        <end position="510"/>
    </location>
</feature>
<dbReference type="EMBL" id="JAKILK010000001">
    <property type="protein sequence ID" value="MCL1115941.1"/>
    <property type="molecule type" value="Genomic_DNA"/>
</dbReference>
<dbReference type="Gene3D" id="2.60.120.600">
    <property type="entry name" value="Domain of unknown function DUF1214, C-terminal domain"/>
    <property type="match status" value="1"/>
</dbReference>
<dbReference type="InterPro" id="IPR010679">
    <property type="entry name" value="DUF1254"/>
</dbReference>
<evidence type="ECO:0000259" key="2">
    <source>
        <dbReference type="Pfam" id="PF06742"/>
    </source>
</evidence>
<feature type="domain" description="DUF1254" evidence="3">
    <location>
        <begin position="90"/>
        <end position="224"/>
    </location>
</feature>
<protein>
    <submittedName>
        <fullName evidence="4">DUF1254 domain-containing protein</fullName>
    </submittedName>
</protein>